<keyword evidence="3" id="KW-1185">Reference proteome</keyword>
<evidence type="ECO:0000259" key="1">
    <source>
        <dbReference type="Pfam" id="PF13702"/>
    </source>
</evidence>
<comment type="caution">
    <text evidence="2">The sequence shown here is derived from an EMBL/GenBank/DDBJ whole genome shotgun (WGS) entry which is preliminary data.</text>
</comment>
<proteinExistence type="predicted"/>
<dbReference type="RefSeq" id="WP_376821383.1">
    <property type="nucleotide sequence ID" value="NZ_JBHSQC010000011.1"/>
</dbReference>
<dbReference type="InterPro" id="IPR047194">
    <property type="entry name" value="CwlT-like_lysozyme"/>
</dbReference>
<sequence length="71" mass="8187">MGIIINIYCPTIKNLNNILILFYCYHIRSIKAGVDLDMGIQSYNYVSGYKYYIKENGGKHTSELAEQFSKD</sequence>
<name>A0ABW4NJ45_9LACT</name>
<evidence type="ECO:0000313" key="2">
    <source>
        <dbReference type="EMBL" id="MFD1798291.1"/>
    </source>
</evidence>
<dbReference type="EMBL" id="JBHUFF010000002">
    <property type="protein sequence ID" value="MFD1798291.1"/>
    <property type="molecule type" value="Genomic_DNA"/>
</dbReference>
<dbReference type="Pfam" id="PF13702">
    <property type="entry name" value="Lysozyme_like"/>
    <property type="match status" value="1"/>
</dbReference>
<accession>A0ABW4NJ45</accession>
<feature type="domain" description="CwlT-like lysozyme" evidence="1">
    <location>
        <begin position="30"/>
        <end position="71"/>
    </location>
</feature>
<protein>
    <submittedName>
        <fullName evidence="2">Lysozyme family protein</fullName>
    </submittedName>
</protein>
<dbReference type="Proteomes" id="UP001597285">
    <property type="component" value="Unassembled WGS sequence"/>
</dbReference>
<reference evidence="3" key="1">
    <citation type="journal article" date="2019" name="Int. J. Syst. Evol. Microbiol.">
        <title>The Global Catalogue of Microorganisms (GCM) 10K type strain sequencing project: providing services to taxonomists for standard genome sequencing and annotation.</title>
        <authorList>
            <consortium name="The Broad Institute Genomics Platform"/>
            <consortium name="The Broad Institute Genome Sequencing Center for Infectious Disease"/>
            <person name="Wu L."/>
            <person name="Ma J."/>
        </authorList>
    </citation>
    <scope>NUCLEOTIDE SEQUENCE [LARGE SCALE GENOMIC DNA]</scope>
    <source>
        <strain evidence="3">KCTC 42143</strain>
    </source>
</reference>
<gene>
    <name evidence="2" type="ORF">ACFSBK_00235</name>
</gene>
<organism evidence="2 3">
    <name type="scientific">Carnobacterium antarcticum</name>
    <dbReference type="NCBI Taxonomy" id="2126436"/>
    <lineage>
        <taxon>Bacteria</taxon>
        <taxon>Bacillati</taxon>
        <taxon>Bacillota</taxon>
        <taxon>Bacilli</taxon>
        <taxon>Lactobacillales</taxon>
        <taxon>Carnobacteriaceae</taxon>
        <taxon>Carnobacterium</taxon>
    </lineage>
</organism>
<dbReference type="Gene3D" id="1.10.530.10">
    <property type="match status" value="1"/>
</dbReference>
<evidence type="ECO:0000313" key="3">
    <source>
        <dbReference type="Proteomes" id="UP001597285"/>
    </source>
</evidence>